<name>A0ABW1P4F1_9PSEU</name>
<dbReference type="RefSeq" id="WP_380635766.1">
    <property type="nucleotide sequence ID" value="NZ_JBHSQO010000010.1"/>
</dbReference>
<dbReference type="Gene3D" id="1.10.1200.10">
    <property type="entry name" value="ACP-like"/>
    <property type="match status" value="1"/>
</dbReference>
<dbReference type="Pfam" id="PF00550">
    <property type="entry name" value="PP-binding"/>
    <property type="match status" value="1"/>
</dbReference>
<protein>
    <submittedName>
        <fullName evidence="2">Acyl carrier protein</fullName>
    </submittedName>
</protein>
<dbReference type="InterPro" id="IPR009081">
    <property type="entry name" value="PP-bd_ACP"/>
</dbReference>
<dbReference type="SUPFAM" id="SSF47336">
    <property type="entry name" value="ACP-like"/>
    <property type="match status" value="1"/>
</dbReference>
<feature type="domain" description="Carrier" evidence="1">
    <location>
        <begin position="1"/>
        <end position="70"/>
    </location>
</feature>
<evidence type="ECO:0000313" key="3">
    <source>
        <dbReference type="Proteomes" id="UP001596220"/>
    </source>
</evidence>
<sequence length="75" mass="8432">MRDLVAKVVELDVEEVPAEALFYEELEVDSLQKAEISVRVEREFDVQLKPEETAAMRSVNDVAALLRARGTAVRS</sequence>
<dbReference type="PROSITE" id="PS50075">
    <property type="entry name" value="CARRIER"/>
    <property type="match status" value="1"/>
</dbReference>
<reference evidence="3" key="1">
    <citation type="journal article" date="2019" name="Int. J. Syst. Evol. Microbiol.">
        <title>The Global Catalogue of Microorganisms (GCM) 10K type strain sequencing project: providing services to taxonomists for standard genome sequencing and annotation.</title>
        <authorList>
            <consortium name="The Broad Institute Genomics Platform"/>
            <consortium name="The Broad Institute Genome Sequencing Center for Infectious Disease"/>
            <person name="Wu L."/>
            <person name="Ma J."/>
        </authorList>
    </citation>
    <scope>NUCLEOTIDE SEQUENCE [LARGE SCALE GENOMIC DNA]</scope>
    <source>
        <strain evidence="3">CGMCC 4.7246</strain>
    </source>
</reference>
<dbReference type="InterPro" id="IPR036736">
    <property type="entry name" value="ACP-like_sf"/>
</dbReference>
<evidence type="ECO:0000313" key="2">
    <source>
        <dbReference type="EMBL" id="MFC6090124.1"/>
    </source>
</evidence>
<proteinExistence type="predicted"/>
<evidence type="ECO:0000259" key="1">
    <source>
        <dbReference type="PROSITE" id="PS50075"/>
    </source>
</evidence>
<accession>A0ABW1P4F1</accession>
<comment type="caution">
    <text evidence="2">The sequence shown here is derived from an EMBL/GenBank/DDBJ whole genome shotgun (WGS) entry which is preliminary data.</text>
</comment>
<dbReference type="EMBL" id="JBHSQO010000010">
    <property type="protein sequence ID" value="MFC6090124.1"/>
    <property type="molecule type" value="Genomic_DNA"/>
</dbReference>
<dbReference type="Proteomes" id="UP001596220">
    <property type="component" value="Unassembled WGS sequence"/>
</dbReference>
<gene>
    <name evidence="2" type="ORF">ACFP3R_12650</name>
</gene>
<keyword evidence="3" id="KW-1185">Reference proteome</keyword>
<organism evidence="2 3">
    <name type="scientific">Saccharothrix lopnurensis</name>
    <dbReference type="NCBI Taxonomy" id="1670621"/>
    <lineage>
        <taxon>Bacteria</taxon>
        <taxon>Bacillati</taxon>
        <taxon>Actinomycetota</taxon>
        <taxon>Actinomycetes</taxon>
        <taxon>Pseudonocardiales</taxon>
        <taxon>Pseudonocardiaceae</taxon>
        <taxon>Saccharothrix</taxon>
    </lineage>
</organism>